<keyword evidence="3" id="KW-1185">Reference proteome</keyword>
<protein>
    <submittedName>
        <fullName evidence="4">EF-hand_2 domain-containing protein</fullName>
    </submittedName>
</protein>
<evidence type="ECO:0000313" key="4">
    <source>
        <dbReference type="WBParaSite" id="SCUD_0002245001-mRNA-1"/>
    </source>
</evidence>
<accession>A0A183L533</accession>
<feature type="compositionally biased region" description="Polar residues" evidence="1">
    <location>
        <begin position="1"/>
        <end position="23"/>
    </location>
</feature>
<evidence type="ECO:0000313" key="2">
    <source>
        <dbReference type="EMBL" id="VDP78956.1"/>
    </source>
</evidence>
<gene>
    <name evidence="2" type="ORF">SCUD_LOCUS22445</name>
</gene>
<dbReference type="AlphaFoldDB" id="A0A183L533"/>
<dbReference type="WBParaSite" id="SCUD_0002245001-mRNA-1">
    <property type="protein sequence ID" value="SCUD_0002245001-mRNA-1"/>
    <property type="gene ID" value="SCUD_0002245001"/>
</dbReference>
<feature type="compositionally biased region" description="Basic and acidic residues" evidence="1">
    <location>
        <begin position="24"/>
        <end position="41"/>
    </location>
</feature>
<sequence>MGSFLRSSSTTRPNKSILFSSPSTEHENSRKLTKTPVRDPGCHTIENENTLSEDNRSSSLPVCTIMQVNNYNNNKDMNSVNRGRRNTMRRRKHYLIGSIKRPVNVCVDLILNWLLNVYDRYVISLSLFVL</sequence>
<dbReference type="EMBL" id="UZAK01049401">
    <property type="protein sequence ID" value="VDP78956.1"/>
    <property type="molecule type" value="Genomic_DNA"/>
</dbReference>
<dbReference type="STRING" id="6186.A0A183L533"/>
<dbReference type="Proteomes" id="UP000279833">
    <property type="component" value="Unassembled WGS sequence"/>
</dbReference>
<proteinExistence type="predicted"/>
<reference evidence="4" key="1">
    <citation type="submission" date="2016-06" db="UniProtKB">
        <authorList>
            <consortium name="WormBaseParasite"/>
        </authorList>
    </citation>
    <scope>IDENTIFICATION</scope>
</reference>
<reference evidence="2 3" key="2">
    <citation type="submission" date="2018-11" db="EMBL/GenBank/DDBJ databases">
        <authorList>
            <consortium name="Pathogen Informatics"/>
        </authorList>
    </citation>
    <scope>NUCLEOTIDE SEQUENCE [LARGE SCALE GENOMIC DNA]</scope>
    <source>
        <strain evidence="2">Dakar</strain>
        <strain evidence="3">Dakar, Senegal</strain>
    </source>
</reference>
<name>A0A183L533_9TREM</name>
<feature type="compositionally biased region" description="Polar residues" evidence="1">
    <location>
        <begin position="47"/>
        <end position="56"/>
    </location>
</feature>
<organism evidence="4">
    <name type="scientific">Schistosoma curassoni</name>
    <dbReference type="NCBI Taxonomy" id="6186"/>
    <lineage>
        <taxon>Eukaryota</taxon>
        <taxon>Metazoa</taxon>
        <taxon>Spiralia</taxon>
        <taxon>Lophotrochozoa</taxon>
        <taxon>Platyhelminthes</taxon>
        <taxon>Trematoda</taxon>
        <taxon>Digenea</taxon>
        <taxon>Strigeidida</taxon>
        <taxon>Schistosomatoidea</taxon>
        <taxon>Schistosomatidae</taxon>
        <taxon>Schistosoma</taxon>
    </lineage>
</organism>
<feature type="region of interest" description="Disordered" evidence="1">
    <location>
        <begin position="1"/>
        <end position="56"/>
    </location>
</feature>
<evidence type="ECO:0000256" key="1">
    <source>
        <dbReference type="SAM" id="MobiDB-lite"/>
    </source>
</evidence>
<evidence type="ECO:0000313" key="3">
    <source>
        <dbReference type="Proteomes" id="UP000279833"/>
    </source>
</evidence>